<dbReference type="Proteomes" id="UP001140094">
    <property type="component" value="Unassembled WGS sequence"/>
</dbReference>
<evidence type="ECO:0000256" key="2">
    <source>
        <dbReference type="ARBA" id="ARBA00012757"/>
    </source>
</evidence>
<evidence type="ECO:0000256" key="1">
    <source>
        <dbReference type="ARBA" id="ARBA00005615"/>
    </source>
</evidence>
<keyword evidence="6" id="KW-0732">Signal</keyword>
<dbReference type="GO" id="GO:0005993">
    <property type="term" value="P:trehalose catabolic process"/>
    <property type="evidence" value="ECO:0007669"/>
    <property type="project" value="TreeGrafter"/>
</dbReference>
<dbReference type="PANTHER" id="PTHR23403">
    <property type="entry name" value="TREHALASE"/>
    <property type="match status" value="1"/>
</dbReference>
<evidence type="ECO:0000256" key="3">
    <source>
        <dbReference type="ARBA" id="ARBA00030473"/>
    </source>
</evidence>
<keyword evidence="8" id="KW-1185">Reference proteome</keyword>
<evidence type="ECO:0000313" key="7">
    <source>
        <dbReference type="EMBL" id="KAJ2804823.1"/>
    </source>
</evidence>
<dbReference type="EMBL" id="JANBUO010000357">
    <property type="protein sequence ID" value="KAJ2804823.1"/>
    <property type="molecule type" value="Genomic_DNA"/>
</dbReference>
<dbReference type="PANTHER" id="PTHR23403:SF1">
    <property type="entry name" value="TREHALASE"/>
    <property type="match status" value="1"/>
</dbReference>
<dbReference type="OrthoDB" id="3542292at2759"/>
<dbReference type="Pfam" id="PF01204">
    <property type="entry name" value="Trehalase"/>
    <property type="match status" value="2"/>
</dbReference>
<dbReference type="Gene3D" id="1.50.10.10">
    <property type="match status" value="1"/>
</dbReference>
<proteinExistence type="inferred from homology"/>
<dbReference type="EC" id="3.2.1.28" evidence="2"/>
<reference evidence="7" key="1">
    <citation type="submission" date="2022-07" db="EMBL/GenBank/DDBJ databases">
        <title>Phylogenomic reconstructions and comparative analyses of Kickxellomycotina fungi.</title>
        <authorList>
            <person name="Reynolds N.K."/>
            <person name="Stajich J.E."/>
            <person name="Barry K."/>
            <person name="Grigoriev I.V."/>
            <person name="Crous P."/>
            <person name="Smith M.E."/>
        </authorList>
    </citation>
    <scope>NUCLEOTIDE SEQUENCE</scope>
    <source>
        <strain evidence="7">NRRL 1565</strain>
    </source>
</reference>
<dbReference type="InterPro" id="IPR012341">
    <property type="entry name" value="6hp_glycosidase-like_sf"/>
</dbReference>
<evidence type="ECO:0000313" key="8">
    <source>
        <dbReference type="Proteomes" id="UP001140094"/>
    </source>
</evidence>
<gene>
    <name evidence="7" type="ORF">H4R20_002355</name>
</gene>
<evidence type="ECO:0000256" key="5">
    <source>
        <dbReference type="SAM" id="MobiDB-lite"/>
    </source>
</evidence>
<dbReference type="SUPFAM" id="SSF48208">
    <property type="entry name" value="Six-hairpin glycosidases"/>
    <property type="match status" value="2"/>
</dbReference>
<feature type="signal peptide" evidence="6">
    <location>
        <begin position="1"/>
        <end position="20"/>
    </location>
</feature>
<feature type="chain" id="PRO_5040834170" description="alpha,alpha-trehalase" evidence="6">
    <location>
        <begin position="21"/>
        <end position="744"/>
    </location>
</feature>
<feature type="region of interest" description="Disordered" evidence="5">
    <location>
        <begin position="679"/>
        <end position="718"/>
    </location>
</feature>
<dbReference type="GO" id="GO:0004555">
    <property type="term" value="F:alpha,alpha-trehalase activity"/>
    <property type="evidence" value="ECO:0007669"/>
    <property type="project" value="UniProtKB-EC"/>
</dbReference>
<feature type="compositionally biased region" description="Pro residues" evidence="5">
    <location>
        <begin position="680"/>
        <end position="713"/>
    </location>
</feature>
<evidence type="ECO:0000256" key="4">
    <source>
        <dbReference type="ARBA" id="ARBA00031637"/>
    </source>
</evidence>
<dbReference type="InterPro" id="IPR008928">
    <property type="entry name" value="6-hairpin_glycosidase_sf"/>
</dbReference>
<sequence length="744" mass="81764">MKLSTTFGALVAAVASTAAASDVYVPPQVTIQSYRQPQQVCNHPIYCNGPILERVQLSGVFDKDKTFIDMPTRKPVKEVVAAFDLLPENATKETIAMFVDDNFYPIGYDIVEAELEDWTEDPPFLRDVTDPVLRGYGMSVHKQWKKLARRQDVSKLCKGCESSLIPTNNVFIVPGGNTSREFRYWNSYHINLGLLKSGLYKTAKGALQNLLDTVARYGFVPTGGRVYFTDRSELPLLPLMIKDYYDATHDQAFVAEALPLLQKEYSFWDTYRSSNITYTRNNATSSLATRQNPAPDFVTSKTTFLGPSLFSTAQPSGQASILSSLFLRPELYLQDYVTSKTSMAGPNLFSTSLSNGDFYAASEAGTTPSVQYADLSTAFSGPSLFSTSRRRSLNIPSANPFADFTKDELLVLGTADINNTIAVNLNSILYQSEIIIADFIKLLANNTETHKSLQYRQSASERRQTMIDLAYNPQTGLFSDYHVSTGKHSEIWTINSLWSYWAFADALPSQGSQQALNSLAELHQKFPGGLPNTYYNTTLLWDWPNIQSPMQHMAIKSAAAIEGLPIYRKRAGDVGKGIAAGIAQSTLTSSFCNWYTTGGTISGVLDSYDNASGSSSGVSFGSYAIGADGNIITTTDASDPGDYAWSNGVLLWLYGEYGRDIEIPTCPNIKLNIVQETVSTPPPLPSPSPSPSPSSVPSSAPEPAPTSSAPPPTSCTDVFKCTRCRCRMTRRRRSVRKVPVRRQT</sequence>
<name>A0A9W8I2M8_9FUNG</name>
<dbReference type="AlphaFoldDB" id="A0A9W8I2M8"/>
<dbReference type="InterPro" id="IPR001661">
    <property type="entry name" value="Glyco_hydro_37"/>
</dbReference>
<organism evidence="7 8">
    <name type="scientific">Coemansia guatemalensis</name>
    <dbReference type="NCBI Taxonomy" id="2761395"/>
    <lineage>
        <taxon>Eukaryota</taxon>
        <taxon>Fungi</taxon>
        <taxon>Fungi incertae sedis</taxon>
        <taxon>Zoopagomycota</taxon>
        <taxon>Kickxellomycotina</taxon>
        <taxon>Kickxellomycetes</taxon>
        <taxon>Kickxellales</taxon>
        <taxon>Kickxellaceae</taxon>
        <taxon>Coemansia</taxon>
    </lineage>
</organism>
<comment type="similarity">
    <text evidence="1">Belongs to the glycosyl hydrolase 37 family.</text>
</comment>
<protein>
    <recommendedName>
        <fullName evidence="2">alpha,alpha-trehalase</fullName>
        <ecNumber evidence="2">3.2.1.28</ecNumber>
    </recommendedName>
    <alternativeName>
        <fullName evidence="3">Alpha,alpha-trehalase</fullName>
    </alternativeName>
    <alternativeName>
        <fullName evidence="4">Alpha,alpha-trehalose glucohydrolase</fullName>
    </alternativeName>
</protein>
<comment type="caution">
    <text evidence="7">The sequence shown here is derived from an EMBL/GenBank/DDBJ whole genome shotgun (WGS) entry which is preliminary data.</text>
</comment>
<evidence type="ECO:0000256" key="6">
    <source>
        <dbReference type="SAM" id="SignalP"/>
    </source>
</evidence>
<accession>A0A9W8I2M8</accession>